<dbReference type="PANTHER" id="PTHR11240">
    <property type="entry name" value="RIBONUCLEASE T2"/>
    <property type="match status" value="1"/>
</dbReference>
<proteinExistence type="inferred from homology"/>
<evidence type="ECO:0000256" key="4">
    <source>
        <dbReference type="RuleBase" id="RU004328"/>
    </source>
</evidence>
<dbReference type="SUPFAM" id="SSF55895">
    <property type="entry name" value="Ribonuclease Rh-like"/>
    <property type="match status" value="1"/>
</dbReference>
<dbReference type="Gene3D" id="3.90.730.10">
    <property type="entry name" value="Ribonuclease T2-like"/>
    <property type="match status" value="1"/>
</dbReference>
<dbReference type="GO" id="GO:0005576">
    <property type="term" value="C:extracellular region"/>
    <property type="evidence" value="ECO:0007669"/>
    <property type="project" value="TreeGrafter"/>
</dbReference>
<evidence type="ECO:0000256" key="2">
    <source>
        <dbReference type="ARBA" id="ARBA00022722"/>
    </source>
</evidence>
<dbReference type="EMBL" id="CAWUPB010000893">
    <property type="protein sequence ID" value="CAK7328496.1"/>
    <property type="molecule type" value="Genomic_DNA"/>
</dbReference>
<keyword evidence="2" id="KW-0378">Hydrolase</keyword>
<dbReference type="GO" id="GO:0003723">
    <property type="term" value="F:RNA binding"/>
    <property type="evidence" value="ECO:0007669"/>
    <property type="project" value="InterPro"/>
</dbReference>
<accession>A0AAV1R3C2</accession>
<evidence type="ECO:0000313" key="6">
    <source>
        <dbReference type="Proteomes" id="UP001314170"/>
    </source>
</evidence>
<dbReference type="PROSITE" id="PS00530">
    <property type="entry name" value="RNASE_T2_1"/>
    <property type="match status" value="1"/>
</dbReference>
<dbReference type="InterPro" id="IPR001568">
    <property type="entry name" value="RNase_T2-like"/>
</dbReference>
<keyword evidence="6" id="KW-1185">Reference proteome</keyword>
<dbReference type="InterPro" id="IPR036430">
    <property type="entry name" value="RNase_T2-like_sf"/>
</dbReference>
<dbReference type="InterPro" id="IPR018188">
    <property type="entry name" value="RNase_T2_His_AS_1"/>
</dbReference>
<comment type="similarity">
    <text evidence="1 4">Belongs to the RNase T2 family.</text>
</comment>
<dbReference type="AlphaFoldDB" id="A0AAV1R3C2"/>
<organism evidence="5 6">
    <name type="scientific">Dovyalis caffra</name>
    <dbReference type="NCBI Taxonomy" id="77055"/>
    <lineage>
        <taxon>Eukaryota</taxon>
        <taxon>Viridiplantae</taxon>
        <taxon>Streptophyta</taxon>
        <taxon>Embryophyta</taxon>
        <taxon>Tracheophyta</taxon>
        <taxon>Spermatophyta</taxon>
        <taxon>Magnoliopsida</taxon>
        <taxon>eudicotyledons</taxon>
        <taxon>Gunneridae</taxon>
        <taxon>Pentapetalae</taxon>
        <taxon>rosids</taxon>
        <taxon>fabids</taxon>
        <taxon>Malpighiales</taxon>
        <taxon>Salicaceae</taxon>
        <taxon>Flacourtieae</taxon>
        <taxon>Dovyalis</taxon>
    </lineage>
</organism>
<keyword evidence="2" id="KW-0540">Nuclease</keyword>
<keyword evidence="3" id="KW-0456">Lyase</keyword>
<dbReference type="GO" id="GO:0033897">
    <property type="term" value="F:ribonuclease T2 activity"/>
    <property type="evidence" value="ECO:0007669"/>
    <property type="project" value="InterPro"/>
</dbReference>
<protein>
    <submittedName>
        <fullName evidence="5">Uncharacterized protein</fullName>
    </submittedName>
</protein>
<dbReference type="GO" id="GO:0006401">
    <property type="term" value="P:RNA catabolic process"/>
    <property type="evidence" value="ECO:0007669"/>
    <property type="project" value="TreeGrafter"/>
</dbReference>
<sequence>MLGSHVGSQVASGFGGNQGATWRWLGSGQGGGYGSWSGYGGGLGRGGGSRQGEGYSEGYGHGVMARRREEMEGKWLALIFLFTVLHHIPNATAFGNYNISESKWQISACMTSKPRQPGRAKTAFGIHGLWPVKSKGGTVVPVIDCQTTAIFDGRKITGPLRNDMLRLWPSLFDDAYVDFWKREWLKHGTCFDDVRYPETAVTNYFEQAVSGQKLTISAWSIYLPQAIGISIDYRPVISL</sequence>
<name>A0AAV1R3C2_9ROSI</name>
<dbReference type="Pfam" id="PF00445">
    <property type="entry name" value="Ribonuclease_T2"/>
    <property type="match status" value="1"/>
</dbReference>
<reference evidence="5 6" key="1">
    <citation type="submission" date="2024-01" db="EMBL/GenBank/DDBJ databases">
        <authorList>
            <person name="Waweru B."/>
        </authorList>
    </citation>
    <scope>NUCLEOTIDE SEQUENCE [LARGE SCALE GENOMIC DNA]</scope>
</reference>
<evidence type="ECO:0000256" key="3">
    <source>
        <dbReference type="ARBA" id="ARBA00023239"/>
    </source>
</evidence>
<evidence type="ECO:0000313" key="5">
    <source>
        <dbReference type="EMBL" id="CAK7328496.1"/>
    </source>
</evidence>
<gene>
    <name evidence="5" type="ORF">DCAF_LOCUS6221</name>
</gene>
<dbReference type="Proteomes" id="UP001314170">
    <property type="component" value="Unassembled WGS sequence"/>
</dbReference>
<evidence type="ECO:0000256" key="1">
    <source>
        <dbReference type="ARBA" id="ARBA00007469"/>
    </source>
</evidence>
<comment type="caution">
    <text evidence="5">The sequence shown here is derived from an EMBL/GenBank/DDBJ whole genome shotgun (WGS) entry which is preliminary data.</text>
</comment>
<dbReference type="PANTHER" id="PTHR11240:SF72">
    <property type="entry name" value="RIBONUCLEASE 1"/>
    <property type="match status" value="1"/>
</dbReference>